<keyword evidence="2" id="KW-1133">Transmembrane helix</keyword>
<feature type="region of interest" description="Disordered" evidence="1">
    <location>
        <begin position="26"/>
        <end position="116"/>
    </location>
</feature>
<feature type="compositionally biased region" description="Low complexity" evidence="1">
    <location>
        <begin position="26"/>
        <end position="44"/>
    </location>
</feature>
<feature type="compositionally biased region" description="Low complexity" evidence="1">
    <location>
        <begin position="96"/>
        <end position="112"/>
    </location>
</feature>
<comment type="caution">
    <text evidence="3">The sequence shown here is derived from an EMBL/GenBank/DDBJ whole genome shotgun (WGS) entry which is preliminary data.</text>
</comment>
<organism evidence="3 4">
    <name type="scientific">Stephanodiscus triporus</name>
    <dbReference type="NCBI Taxonomy" id="2934178"/>
    <lineage>
        <taxon>Eukaryota</taxon>
        <taxon>Sar</taxon>
        <taxon>Stramenopiles</taxon>
        <taxon>Ochrophyta</taxon>
        <taxon>Bacillariophyta</taxon>
        <taxon>Coscinodiscophyceae</taxon>
        <taxon>Thalassiosirophycidae</taxon>
        <taxon>Stephanodiscales</taxon>
        <taxon>Stephanodiscaceae</taxon>
        <taxon>Stephanodiscus</taxon>
    </lineage>
</organism>
<reference evidence="3 4" key="1">
    <citation type="submission" date="2024-10" db="EMBL/GenBank/DDBJ databases">
        <title>Updated reference genomes for cyclostephanoid diatoms.</title>
        <authorList>
            <person name="Roberts W.R."/>
            <person name="Alverson A.J."/>
        </authorList>
    </citation>
    <scope>NUCLEOTIDE SEQUENCE [LARGE SCALE GENOMIC DNA]</scope>
    <source>
        <strain evidence="3 4">AJA276-08</strain>
    </source>
</reference>
<feature type="transmembrane region" description="Helical" evidence="2">
    <location>
        <begin position="131"/>
        <end position="153"/>
    </location>
</feature>
<dbReference type="EMBL" id="JALLAZ020000452">
    <property type="protein sequence ID" value="KAL3794817.1"/>
    <property type="molecule type" value="Genomic_DNA"/>
</dbReference>
<accession>A0ABD3Q3B6</accession>
<feature type="region of interest" description="Disordered" evidence="1">
    <location>
        <begin position="156"/>
        <end position="180"/>
    </location>
</feature>
<evidence type="ECO:0000313" key="4">
    <source>
        <dbReference type="Proteomes" id="UP001530315"/>
    </source>
</evidence>
<keyword evidence="4" id="KW-1185">Reference proteome</keyword>
<name>A0ABD3Q3B6_9STRA</name>
<dbReference type="AlphaFoldDB" id="A0ABD3Q3B6"/>
<protein>
    <submittedName>
        <fullName evidence="3">Uncharacterized protein</fullName>
    </submittedName>
</protein>
<feature type="compositionally biased region" description="Acidic residues" evidence="1">
    <location>
        <begin position="68"/>
        <end position="83"/>
    </location>
</feature>
<keyword evidence="2" id="KW-0812">Transmembrane</keyword>
<gene>
    <name evidence="3" type="ORF">ACHAW5_005238</name>
</gene>
<dbReference type="Proteomes" id="UP001530315">
    <property type="component" value="Unassembled WGS sequence"/>
</dbReference>
<evidence type="ECO:0000256" key="2">
    <source>
        <dbReference type="SAM" id="Phobius"/>
    </source>
</evidence>
<proteinExistence type="predicted"/>
<evidence type="ECO:0000256" key="1">
    <source>
        <dbReference type="SAM" id="MobiDB-lite"/>
    </source>
</evidence>
<evidence type="ECO:0000313" key="3">
    <source>
        <dbReference type="EMBL" id="KAL3794817.1"/>
    </source>
</evidence>
<sequence length="262" mass="26880">MADNNRRKSSDSLGFHDSVFDWGSKAGSFGSSFKKSTSQGSGSTEAVDDPPSSRYDPRAMSRIVDITDLVDDSSSDGSADEDGIVGHSSGVGGVGRPSSSSSSSSSGPGSSGDAKRRPHFLVPVGVGWRQVVVLGSLFAIIATSSLAVGYAVVGSQSSSSSSTYSSSPDDDSSISGRAYMGSGEGEQKLLEIAERVVLACSESTLDGDMSDCRALCHDSMCCFDGGGYSCADDEGRNCAAYAGCSNLMDGVPVGAEEEEDEE</sequence>
<feature type="compositionally biased region" description="Low complexity" evidence="1">
    <location>
        <begin position="156"/>
        <end position="167"/>
    </location>
</feature>
<keyword evidence="2" id="KW-0472">Membrane</keyword>